<evidence type="ECO:0000313" key="8">
    <source>
        <dbReference type="Proteomes" id="UP000650467"/>
    </source>
</evidence>
<keyword evidence="2" id="KW-0863">Zinc-finger</keyword>
<dbReference type="InterPro" id="IPR011016">
    <property type="entry name" value="Znf_RING-CH"/>
</dbReference>
<evidence type="ECO:0000256" key="1">
    <source>
        <dbReference type="ARBA" id="ARBA00022723"/>
    </source>
</evidence>
<name>A0A835T932_CHLIN</name>
<feature type="compositionally biased region" description="Low complexity" evidence="4">
    <location>
        <begin position="557"/>
        <end position="569"/>
    </location>
</feature>
<dbReference type="Proteomes" id="UP000650467">
    <property type="component" value="Unassembled WGS sequence"/>
</dbReference>
<dbReference type="EMBL" id="JAEHOC010000008">
    <property type="protein sequence ID" value="KAG2439322.1"/>
    <property type="molecule type" value="Genomic_DNA"/>
</dbReference>
<organism evidence="7 8">
    <name type="scientific">Chlamydomonas incerta</name>
    <dbReference type="NCBI Taxonomy" id="51695"/>
    <lineage>
        <taxon>Eukaryota</taxon>
        <taxon>Viridiplantae</taxon>
        <taxon>Chlorophyta</taxon>
        <taxon>core chlorophytes</taxon>
        <taxon>Chlorophyceae</taxon>
        <taxon>CS clade</taxon>
        <taxon>Chlamydomonadales</taxon>
        <taxon>Chlamydomonadaceae</taxon>
        <taxon>Chlamydomonas</taxon>
    </lineage>
</organism>
<feature type="compositionally biased region" description="Low complexity" evidence="4">
    <location>
        <begin position="671"/>
        <end position="720"/>
    </location>
</feature>
<dbReference type="InterPro" id="IPR013083">
    <property type="entry name" value="Znf_RING/FYVE/PHD"/>
</dbReference>
<evidence type="ECO:0000256" key="3">
    <source>
        <dbReference type="ARBA" id="ARBA00022833"/>
    </source>
</evidence>
<protein>
    <recommendedName>
        <fullName evidence="6">RING-CH-type domain-containing protein</fullName>
    </recommendedName>
</protein>
<dbReference type="AlphaFoldDB" id="A0A835T932"/>
<feature type="compositionally biased region" description="Low complexity" evidence="4">
    <location>
        <begin position="739"/>
        <end position="751"/>
    </location>
</feature>
<keyword evidence="5" id="KW-0812">Transmembrane</keyword>
<dbReference type="PANTHER" id="PTHR46214:SF8">
    <property type="entry name" value="RING_FYVE_PHD ZINC FINGER SUPERFAMILY PROTEIN"/>
    <property type="match status" value="1"/>
</dbReference>
<keyword evidence="3" id="KW-0862">Zinc</keyword>
<dbReference type="PANTHER" id="PTHR46214">
    <property type="entry name" value="ZINC FINGER, RING-CH-TYPE"/>
    <property type="match status" value="1"/>
</dbReference>
<feature type="transmembrane region" description="Helical" evidence="5">
    <location>
        <begin position="1033"/>
        <end position="1052"/>
    </location>
</feature>
<dbReference type="Gene3D" id="3.30.40.10">
    <property type="entry name" value="Zinc/RING finger domain, C3HC4 (zinc finger)"/>
    <property type="match status" value="1"/>
</dbReference>
<dbReference type="PROSITE" id="PS51292">
    <property type="entry name" value="ZF_RING_CH"/>
    <property type="match status" value="1"/>
</dbReference>
<keyword evidence="5" id="KW-1133">Transmembrane helix</keyword>
<accession>A0A835T932</accession>
<reference evidence="7" key="1">
    <citation type="journal article" date="2020" name="bioRxiv">
        <title>Comparative genomics of Chlamydomonas.</title>
        <authorList>
            <person name="Craig R.J."/>
            <person name="Hasan A.R."/>
            <person name="Ness R.W."/>
            <person name="Keightley P.D."/>
        </authorList>
    </citation>
    <scope>NUCLEOTIDE SEQUENCE</scope>
    <source>
        <strain evidence="7">SAG 7.73</strain>
    </source>
</reference>
<keyword evidence="1" id="KW-0479">Metal-binding</keyword>
<feature type="region of interest" description="Disordered" evidence="4">
    <location>
        <begin position="382"/>
        <end position="432"/>
    </location>
</feature>
<feature type="transmembrane region" description="Helical" evidence="5">
    <location>
        <begin position="1089"/>
        <end position="1110"/>
    </location>
</feature>
<dbReference type="OrthoDB" id="435038at2759"/>
<feature type="region of interest" description="Disordered" evidence="4">
    <location>
        <begin position="528"/>
        <end position="802"/>
    </location>
</feature>
<feature type="transmembrane region" description="Helical" evidence="5">
    <location>
        <begin position="1058"/>
        <end position="1080"/>
    </location>
</feature>
<evidence type="ECO:0000256" key="5">
    <source>
        <dbReference type="SAM" id="Phobius"/>
    </source>
</evidence>
<evidence type="ECO:0000256" key="4">
    <source>
        <dbReference type="SAM" id="MobiDB-lite"/>
    </source>
</evidence>
<comment type="caution">
    <text evidence="7">The sequence shown here is derived from an EMBL/GenBank/DDBJ whole genome shotgun (WGS) entry which is preliminary data.</text>
</comment>
<evidence type="ECO:0000259" key="6">
    <source>
        <dbReference type="PROSITE" id="PS51292"/>
    </source>
</evidence>
<proteinExistence type="predicted"/>
<feature type="compositionally biased region" description="Low complexity" evidence="4">
    <location>
        <begin position="632"/>
        <end position="644"/>
    </location>
</feature>
<feature type="transmembrane region" description="Helical" evidence="5">
    <location>
        <begin position="1003"/>
        <end position="1026"/>
    </location>
</feature>
<gene>
    <name evidence="7" type="ORF">HXX76_004681</name>
</gene>
<feature type="domain" description="RING-CH-type" evidence="6">
    <location>
        <begin position="870"/>
        <end position="937"/>
    </location>
</feature>
<dbReference type="SMART" id="SM00744">
    <property type="entry name" value="RINGv"/>
    <property type="match status" value="1"/>
</dbReference>
<feature type="compositionally biased region" description="Low complexity" evidence="4">
    <location>
        <begin position="466"/>
        <end position="478"/>
    </location>
</feature>
<dbReference type="GO" id="GO:0008270">
    <property type="term" value="F:zinc ion binding"/>
    <property type="evidence" value="ECO:0007669"/>
    <property type="project" value="UniProtKB-KW"/>
</dbReference>
<evidence type="ECO:0000313" key="7">
    <source>
        <dbReference type="EMBL" id="KAG2439322.1"/>
    </source>
</evidence>
<keyword evidence="5" id="KW-0472">Membrane</keyword>
<feature type="region of interest" description="Disordered" evidence="4">
    <location>
        <begin position="466"/>
        <end position="501"/>
    </location>
</feature>
<keyword evidence="8" id="KW-1185">Reference proteome</keyword>
<dbReference type="SUPFAM" id="SSF57850">
    <property type="entry name" value="RING/U-box"/>
    <property type="match status" value="1"/>
</dbReference>
<dbReference type="Pfam" id="PF12906">
    <property type="entry name" value="RINGv"/>
    <property type="match status" value="1"/>
</dbReference>
<sequence>MEPAPDAVADAESHEEGTGAAHLRRRLLTLHGLLLPRLKQPLQRGDARARRVMELLASVRSLGAELRAAGDGWAAGHADALSAASERVRGALQPAAERLREALRERCSDATFVPPTDKPAQIAGPGLTCTLTGASCRLVRLAAPTRRDLVLSCTEPSASEALVQPRYTSAYTAGATFTTSECKTDRQFGLGGTVSVDLWQPGSRPQDAVNTWRQVAGRLRQQAADAADRARGGAAKAVAGALQASGAGAGLAGSVFSARLRNGAGGPMDGGAAPGADGASRAAGRVSPLQRLVRPHSAVARALRLALSKHRERLTSAAAAWMGAHSDTGTSALLQQSAPAADDSSAARQGALRVGQALAALLADLGLEGSAAQLLSQLGVPEEGQAEQGRVEKGEGGGTGEVPPSSGDKAGGQRMQQSAADGGAGAGNNSSSDAAGGGVAGVFDLVGRTGLQALRAQLARAAAAASGAAPGSDGGSSATRQTARGGAEAPEEGQDGSSNSFKRVQCLKSRQARRAVMAAEGGAAVGAAAGDVASATTDSSTPVDSSDSAAETRLLLGRRCSGAAASGRPRAGDESPAATVAARESPAVLKQPPHGQQPERQHQHLWPADTHQERSPVPDPPLKAHAVRDPRPQQQQRQQQQPQQQPCPPWPAPGREQGGWPAVTPPGGPQRGPAPAAPAAPGALAGAAAAGPRPQQHVLSSSSQGPGVSSPATAAPATAVSRDRATVRARPTAQPPPQQAAAAGPAPVAPLTQPPQQHPSYSPPRAALPPPQQRTTTTSAGLEPPGGGGDAPWTERAAAAAVTTTAAASRGWDAWTSFMGVRSSSVATAAPAADRQQSSAAATGMRVIGSAQQASLAATAAELGGGGGGDSDSEEQCCRVCLEPVSHEQLRVGEAIKLGCRCTSGLDLLHRDCADRWFRGVRCSAVCEVCGGEAAGLPSRMQAAIRWQQLLNPRRGPVHLLIATPDGAGGWLTGSGGSGSVLVNGGGGGGGGGGLPASLPSFLGVYTLVCLMPATLASMGLVLFYYRHVGCDAGVTMALSILTASATIVHWVCLPFRPVLHVLFCMFTLACVFGTTLLLARTAHWPPSLVAAVGAGLGFTAGAALFYGLLHPLAGLARLWWCEAAARQRVVSAAAAGLAAQQSSASAAAAAEGPSGAGLGRA</sequence>
<evidence type="ECO:0000256" key="2">
    <source>
        <dbReference type="ARBA" id="ARBA00022771"/>
    </source>
</evidence>
<feature type="compositionally biased region" description="Low complexity" evidence="4">
    <location>
        <begin position="528"/>
        <end position="549"/>
    </location>
</feature>
<feature type="region of interest" description="Disordered" evidence="4">
    <location>
        <begin position="1"/>
        <end position="20"/>
    </location>
</feature>